<evidence type="ECO:0000256" key="1">
    <source>
        <dbReference type="SAM" id="MobiDB-lite"/>
    </source>
</evidence>
<feature type="compositionally biased region" description="Acidic residues" evidence="1">
    <location>
        <begin position="589"/>
        <end position="605"/>
    </location>
</feature>
<protein>
    <recommendedName>
        <fullName evidence="4">PHD-type domain-containing protein</fullName>
    </recommendedName>
</protein>
<dbReference type="Proteomes" id="UP001374579">
    <property type="component" value="Unassembled WGS sequence"/>
</dbReference>
<comment type="caution">
    <text evidence="2">The sequence shown here is derived from an EMBL/GenBank/DDBJ whole genome shotgun (WGS) entry which is preliminary data.</text>
</comment>
<accession>A0AAN9BWD4</accession>
<feature type="compositionally biased region" description="Basic residues" evidence="1">
    <location>
        <begin position="479"/>
        <end position="489"/>
    </location>
</feature>
<feature type="compositionally biased region" description="Acidic residues" evidence="1">
    <location>
        <begin position="185"/>
        <end position="194"/>
    </location>
</feature>
<organism evidence="2 3">
    <name type="scientific">Littorina saxatilis</name>
    <dbReference type="NCBI Taxonomy" id="31220"/>
    <lineage>
        <taxon>Eukaryota</taxon>
        <taxon>Metazoa</taxon>
        <taxon>Spiralia</taxon>
        <taxon>Lophotrochozoa</taxon>
        <taxon>Mollusca</taxon>
        <taxon>Gastropoda</taxon>
        <taxon>Caenogastropoda</taxon>
        <taxon>Littorinimorpha</taxon>
        <taxon>Littorinoidea</taxon>
        <taxon>Littorinidae</taxon>
        <taxon>Littorina</taxon>
    </lineage>
</organism>
<dbReference type="InterPro" id="IPR013083">
    <property type="entry name" value="Znf_RING/FYVE/PHD"/>
</dbReference>
<reference evidence="2 3" key="1">
    <citation type="submission" date="2024-02" db="EMBL/GenBank/DDBJ databases">
        <title>Chromosome-scale genome assembly of the rough periwinkle Littorina saxatilis.</title>
        <authorList>
            <person name="De Jode A."/>
            <person name="Faria R."/>
            <person name="Formenti G."/>
            <person name="Sims Y."/>
            <person name="Smith T.P."/>
            <person name="Tracey A."/>
            <person name="Wood J.M.D."/>
            <person name="Zagrodzka Z.B."/>
            <person name="Johannesson K."/>
            <person name="Butlin R.K."/>
            <person name="Leder E.H."/>
        </authorList>
    </citation>
    <scope>NUCLEOTIDE SEQUENCE [LARGE SCALE GENOMIC DNA]</scope>
    <source>
        <strain evidence="2">Snail1</strain>
        <tissue evidence="2">Muscle</tissue>
    </source>
</reference>
<dbReference type="AlphaFoldDB" id="A0AAN9BWD4"/>
<dbReference type="EMBL" id="JBAMIC010000002">
    <property type="protein sequence ID" value="KAK7113048.1"/>
    <property type="molecule type" value="Genomic_DNA"/>
</dbReference>
<feature type="compositionally biased region" description="Low complexity" evidence="1">
    <location>
        <begin position="613"/>
        <end position="628"/>
    </location>
</feature>
<feature type="compositionally biased region" description="Basic and acidic residues" evidence="1">
    <location>
        <begin position="647"/>
        <end position="663"/>
    </location>
</feature>
<feature type="compositionally biased region" description="Acidic residues" evidence="1">
    <location>
        <begin position="201"/>
        <end position="221"/>
    </location>
</feature>
<feature type="compositionally biased region" description="Basic and acidic residues" evidence="1">
    <location>
        <begin position="334"/>
        <end position="344"/>
    </location>
</feature>
<dbReference type="Pfam" id="PF13771">
    <property type="entry name" value="zf-HC5HC2H"/>
    <property type="match status" value="1"/>
</dbReference>
<feature type="compositionally biased region" description="Basic and acidic residues" evidence="1">
    <location>
        <begin position="267"/>
        <end position="281"/>
    </location>
</feature>
<sequence>MSPPTLQCGFCGHGKEAELVCGKLFSAIVNKEKLIAHHKCMKYSAALTQYKFDHFGGFDVEEVCDEMSRGKKLICRECKQEKKKSHKGTKRGATAGCGWKLCRKTFHFYCAKQAGKTSRRKRKTKKGKLTDLYRVFCSDEHKEKYLESEEGKGTFSCSDTDEEQEGNTQTISNNLQENRNNDNESGSEESEDIVIDANVGEGEENEGQEEEEDDDDGDIDNSDNNSGALEEEENMSVKPDDRSFCSDSESSGLESVEEMWNRISKTSTKEKTGKAKAKSLEGKTTPTSKKKTPKSKTKSSPTKTTGKVGMPKKSPEQEKKKISKNAKKQSKNAKSKELPEKEDVSVDTDSDSSSLSDIRIEPKRKFRSTPPAQKPSARARTSSNNDEHFLTPAFIPGNKSKGTSRSSPLMEESKQKTPSTGSPSSKQSPQKQTVLHEYYGRKNGTKIVDSVEEDHFWNDDDDDIDENEEEGEDMPGPSRRQKKSTKSFKKATSTEKLSIAKILNSPSKTDKGKKRKLSPDKKTSDEKSKADTAKKMRSAGAWTVVNASEMGRKTACKGLRMEQTRTGDQGEGSPKRKKQTERKQSPTEDMSDDDSELNGEEEEQNDSSPDPPAASLSGDSDSGSDAGSQDQNGPVQNANLYPVVNVRKPEDARKKKNKKENSKGGEYSGAFQRKESWPKNVEPPDDASECVLAILADPLKYDTVKAQVQRKIAQHFTVEENHVHFWNAVAPVMLPSSCMLHFFVDIANALKKKDWNQLRQLLLDTTTILGKLDGEYKAFISLQKKLTDLEADNMAKKYKEDNTGVLQELVCLLLKEARKKNRYQLGVFTTISQVDCLLLLVGDIADEKQSLRHSLHQQPVLYRWPDCDVSCAASPVMSPEQQESYQLQESMILQAWFTTKFLQLHKVILLPKEEILQRERDSDGSGDAFTALCDAVENLVVDEAEESDLPVVVLLNKVNAEMITLETYIQWNIKKYSKDFSKQQVVFAFHVESLGTIKHTQISLDEPGRRLEFSSAFNPSEKPVSFVVAVVAQNKSCR</sequence>
<dbReference type="Gene3D" id="3.30.40.10">
    <property type="entry name" value="Zinc/RING finger domain, C3HC4 (zinc finger)"/>
    <property type="match status" value="1"/>
</dbReference>
<feature type="compositionally biased region" description="Acidic residues" evidence="1">
    <location>
        <begin position="459"/>
        <end position="473"/>
    </location>
</feature>
<evidence type="ECO:0000313" key="2">
    <source>
        <dbReference type="EMBL" id="KAK7113048.1"/>
    </source>
</evidence>
<name>A0AAN9BWD4_9CAEN</name>
<feature type="compositionally biased region" description="Basic residues" evidence="1">
    <location>
        <begin position="288"/>
        <end position="297"/>
    </location>
</feature>
<proteinExistence type="predicted"/>
<keyword evidence="3" id="KW-1185">Reference proteome</keyword>
<gene>
    <name evidence="2" type="ORF">V1264_012407</name>
</gene>
<feature type="compositionally biased region" description="Polar residues" evidence="1">
    <location>
        <begin position="629"/>
        <end position="639"/>
    </location>
</feature>
<feature type="compositionally biased region" description="Basic residues" evidence="1">
    <location>
        <begin position="321"/>
        <end position="333"/>
    </location>
</feature>
<feature type="compositionally biased region" description="Low complexity" evidence="1">
    <location>
        <begin position="416"/>
        <end position="433"/>
    </location>
</feature>
<feature type="compositionally biased region" description="Basic and acidic residues" evidence="1">
    <location>
        <begin position="517"/>
        <end position="534"/>
    </location>
</feature>
<evidence type="ECO:0008006" key="4">
    <source>
        <dbReference type="Google" id="ProtNLM"/>
    </source>
</evidence>
<evidence type="ECO:0000313" key="3">
    <source>
        <dbReference type="Proteomes" id="UP001374579"/>
    </source>
</evidence>
<feature type="region of interest" description="Disordered" evidence="1">
    <location>
        <begin position="148"/>
        <end position="683"/>
    </location>
</feature>